<accession>A0A2S0KDK1</accession>
<sequence length="232" mass="23414">MGLRRRAAAAVIATLAAVGVTAVGVGAGNADAGKLPGGSFSKSLPGGGKVSIRLFNESVRVTNSVANNHFSREVFVSGTARVLTSGGIKGGQVTVGYLVGCQLTFGASSSTKGGVTTDSAKQFATPEITLPNGVTVPPIETPLAKSSGTSAGVTIGPGQAVFQPVVRLKIDDTVVNSFNFTGARGGVVYSQERFGVDGCAGFAQARALVNVKVSTDEFKGNVTLYGKPFSIG</sequence>
<dbReference type="AlphaFoldDB" id="A0A2S0KDK1"/>
<dbReference type="OrthoDB" id="4540215at2"/>
<evidence type="ECO:0000313" key="3">
    <source>
        <dbReference type="EMBL" id="AVL99762.1"/>
    </source>
</evidence>
<evidence type="ECO:0000313" key="4">
    <source>
        <dbReference type="Proteomes" id="UP000239814"/>
    </source>
</evidence>
<keyword evidence="4" id="KW-1185">Reference proteome</keyword>
<proteinExistence type="predicted"/>
<name>A0A2S0KDK1_9ACTN</name>
<feature type="chain" id="PRO_5039012451" description="Porin" evidence="2">
    <location>
        <begin position="23"/>
        <end position="232"/>
    </location>
</feature>
<protein>
    <recommendedName>
        <fullName evidence="5">Porin</fullName>
    </recommendedName>
</protein>
<evidence type="ECO:0000256" key="2">
    <source>
        <dbReference type="SAM" id="SignalP"/>
    </source>
</evidence>
<dbReference type="InterPro" id="IPR036435">
    <property type="entry name" value="Leukocidin/porin_MspA_sf"/>
</dbReference>
<feature type="signal peptide" evidence="2">
    <location>
        <begin position="1"/>
        <end position="22"/>
    </location>
</feature>
<gene>
    <name evidence="3" type="ORF">C6V83_05195</name>
</gene>
<organism evidence="3 4">
    <name type="scientific">Gordonia iterans</name>
    <dbReference type="NCBI Taxonomy" id="1004901"/>
    <lineage>
        <taxon>Bacteria</taxon>
        <taxon>Bacillati</taxon>
        <taxon>Actinomycetota</taxon>
        <taxon>Actinomycetes</taxon>
        <taxon>Mycobacteriales</taxon>
        <taxon>Gordoniaceae</taxon>
        <taxon>Gordonia</taxon>
    </lineage>
</organism>
<dbReference type="Gene3D" id="2.60.40.1650">
    <property type="entry name" value="Porin MspA (Ig-like beta-sandwich domain)"/>
    <property type="match status" value="2"/>
</dbReference>
<reference evidence="3 4" key="1">
    <citation type="submission" date="2018-03" db="EMBL/GenBank/DDBJ databases">
        <title>Characteristics and genome of n-alkane degrading marine bacteria Gordonia iterans isolated from crude oil contaminated in Tae-an, South Korea.</title>
        <authorList>
            <person name="Lee S.-S."/>
            <person name="Kim H."/>
        </authorList>
    </citation>
    <scope>NUCLEOTIDE SEQUENCE [LARGE SCALE GENOMIC DNA]</scope>
    <source>
        <strain evidence="3 4">Co17</strain>
    </source>
</reference>
<keyword evidence="1 2" id="KW-0732">Signal</keyword>
<dbReference type="InterPro" id="IPR015286">
    <property type="entry name" value="Porin_fam_mycobact-type"/>
</dbReference>
<dbReference type="KEGG" id="git:C6V83_05195"/>
<dbReference type="EMBL" id="CP027433">
    <property type="protein sequence ID" value="AVL99762.1"/>
    <property type="molecule type" value="Genomic_DNA"/>
</dbReference>
<dbReference type="Proteomes" id="UP000239814">
    <property type="component" value="Chromosome"/>
</dbReference>
<evidence type="ECO:0000256" key="1">
    <source>
        <dbReference type="ARBA" id="ARBA00022729"/>
    </source>
</evidence>
<dbReference type="SUPFAM" id="SSF56959">
    <property type="entry name" value="Leukocidin-like"/>
    <property type="match status" value="1"/>
</dbReference>
<evidence type="ECO:0008006" key="5">
    <source>
        <dbReference type="Google" id="ProtNLM"/>
    </source>
</evidence>
<dbReference type="Pfam" id="PF09203">
    <property type="entry name" value="MspA"/>
    <property type="match status" value="1"/>
</dbReference>